<dbReference type="EMBL" id="JAYWIO010000002">
    <property type="protein sequence ID" value="KAK7282413.1"/>
    <property type="molecule type" value="Genomic_DNA"/>
</dbReference>
<evidence type="ECO:0000256" key="1">
    <source>
        <dbReference type="SAM" id="MobiDB-lite"/>
    </source>
</evidence>
<proteinExistence type="predicted"/>
<comment type="caution">
    <text evidence="2">The sequence shown here is derived from an EMBL/GenBank/DDBJ whole genome shotgun (WGS) entry which is preliminary data.</text>
</comment>
<dbReference type="AlphaFoldDB" id="A0AAN9ILW3"/>
<accession>A0AAN9ILW3</accession>
<name>A0AAN9ILW3_CROPI</name>
<gene>
    <name evidence="2" type="ORF">RIF29_11154</name>
</gene>
<dbReference type="Proteomes" id="UP001372338">
    <property type="component" value="Unassembled WGS sequence"/>
</dbReference>
<protein>
    <submittedName>
        <fullName evidence="2">Uncharacterized protein</fullName>
    </submittedName>
</protein>
<evidence type="ECO:0000313" key="3">
    <source>
        <dbReference type="Proteomes" id="UP001372338"/>
    </source>
</evidence>
<feature type="compositionally biased region" description="Gly residues" evidence="1">
    <location>
        <begin position="85"/>
        <end position="96"/>
    </location>
</feature>
<keyword evidence="3" id="KW-1185">Reference proteome</keyword>
<organism evidence="2 3">
    <name type="scientific">Crotalaria pallida</name>
    <name type="common">Smooth rattlebox</name>
    <name type="synonym">Crotalaria striata</name>
    <dbReference type="NCBI Taxonomy" id="3830"/>
    <lineage>
        <taxon>Eukaryota</taxon>
        <taxon>Viridiplantae</taxon>
        <taxon>Streptophyta</taxon>
        <taxon>Embryophyta</taxon>
        <taxon>Tracheophyta</taxon>
        <taxon>Spermatophyta</taxon>
        <taxon>Magnoliopsida</taxon>
        <taxon>eudicotyledons</taxon>
        <taxon>Gunneridae</taxon>
        <taxon>Pentapetalae</taxon>
        <taxon>rosids</taxon>
        <taxon>fabids</taxon>
        <taxon>Fabales</taxon>
        <taxon>Fabaceae</taxon>
        <taxon>Papilionoideae</taxon>
        <taxon>50 kb inversion clade</taxon>
        <taxon>genistoids sensu lato</taxon>
        <taxon>core genistoids</taxon>
        <taxon>Crotalarieae</taxon>
        <taxon>Crotalaria</taxon>
    </lineage>
</organism>
<sequence length="103" mass="11418">MIAKINFSKAMWRCLQIDFSGKPTGFIEKQKKLLMYQASLRSKKDSLYLSSLISHLLLENRGLEIKRHQRSNRRDRRDHASAKCSGGGGGVVGGRGSANPNGS</sequence>
<reference evidence="2 3" key="1">
    <citation type="submission" date="2024-01" db="EMBL/GenBank/DDBJ databases">
        <title>The genomes of 5 underutilized Papilionoideae crops provide insights into root nodulation and disease resistanc.</title>
        <authorList>
            <person name="Yuan L."/>
        </authorList>
    </citation>
    <scope>NUCLEOTIDE SEQUENCE [LARGE SCALE GENOMIC DNA]</scope>
    <source>
        <strain evidence="2">ZHUSHIDOU_FW_LH</strain>
        <tissue evidence="2">Leaf</tissue>
    </source>
</reference>
<feature type="region of interest" description="Disordered" evidence="1">
    <location>
        <begin position="67"/>
        <end position="103"/>
    </location>
</feature>
<evidence type="ECO:0000313" key="2">
    <source>
        <dbReference type="EMBL" id="KAK7282413.1"/>
    </source>
</evidence>